<feature type="non-terminal residue" evidence="1">
    <location>
        <position position="117"/>
    </location>
</feature>
<evidence type="ECO:0000313" key="1">
    <source>
        <dbReference type="EMBL" id="KAJ2794037.1"/>
    </source>
</evidence>
<organism evidence="1 2">
    <name type="scientific">Coemansia helicoidea</name>
    <dbReference type="NCBI Taxonomy" id="1286919"/>
    <lineage>
        <taxon>Eukaryota</taxon>
        <taxon>Fungi</taxon>
        <taxon>Fungi incertae sedis</taxon>
        <taxon>Zoopagomycota</taxon>
        <taxon>Kickxellomycotina</taxon>
        <taxon>Kickxellomycetes</taxon>
        <taxon>Kickxellales</taxon>
        <taxon>Kickxellaceae</taxon>
        <taxon>Coemansia</taxon>
    </lineage>
</organism>
<sequence length="117" mass="12718">MGAYNDGQAPVSSVAYGDNHPLVVLRAELDYFAAPSLGRTRGDISSALAFTLDMANTRCGELLAEDDSVFEPLERTMQRNLEKWRSKVNAEGASDDAQALQSASIIEQQLIDILCLV</sequence>
<keyword evidence="2" id="KW-1185">Reference proteome</keyword>
<reference evidence="1" key="1">
    <citation type="submission" date="2022-07" db="EMBL/GenBank/DDBJ databases">
        <title>Phylogenomic reconstructions and comparative analyses of Kickxellomycotina fungi.</title>
        <authorList>
            <person name="Reynolds N.K."/>
            <person name="Stajich J.E."/>
            <person name="Barry K."/>
            <person name="Grigoriev I.V."/>
            <person name="Crous P."/>
            <person name="Smith M.E."/>
        </authorList>
    </citation>
    <scope>NUCLEOTIDE SEQUENCE</scope>
    <source>
        <strain evidence="1">BCRC 34780</strain>
    </source>
</reference>
<accession>A0ACC1KS94</accession>
<dbReference type="EMBL" id="JANBUN010002651">
    <property type="protein sequence ID" value="KAJ2794037.1"/>
    <property type="molecule type" value="Genomic_DNA"/>
</dbReference>
<protein>
    <submittedName>
        <fullName evidence="1">Uncharacterized protein</fullName>
    </submittedName>
</protein>
<comment type="caution">
    <text evidence="1">The sequence shown here is derived from an EMBL/GenBank/DDBJ whole genome shotgun (WGS) entry which is preliminary data.</text>
</comment>
<name>A0ACC1KS94_9FUNG</name>
<gene>
    <name evidence="1" type="ORF">H4R21_005659</name>
</gene>
<proteinExistence type="predicted"/>
<dbReference type="Proteomes" id="UP001140087">
    <property type="component" value="Unassembled WGS sequence"/>
</dbReference>
<evidence type="ECO:0000313" key="2">
    <source>
        <dbReference type="Proteomes" id="UP001140087"/>
    </source>
</evidence>